<proteinExistence type="predicted"/>
<evidence type="ECO:0000313" key="2">
    <source>
        <dbReference type="Proteomes" id="UP000822476"/>
    </source>
</evidence>
<name>A0A8S9Z0B1_9TREM</name>
<keyword evidence="2" id="KW-1185">Reference proteome</keyword>
<organism evidence="1 2">
    <name type="scientific">Paragonimus skrjabini miyazakii</name>
    <dbReference type="NCBI Taxonomy" id="59628"/>
    <lineage>
        <taxon>Eukaryota</taxon>
        <taxon>Metazoa</taxon>
        <taxon>Spiralia</taxon>
        <taxon>Lophotrochozoa</taxon>
        <taxon>Platyhelminthes</taxon>
        <taxon>Trematoda</taxon>
        <taxon>Digenea</taxon>
        <taxon>Plagiorchiida</taxon>
        <taxon>Troglotremata</taxon>
        <taxon>Troglotrematidae</taxon>
        <taxon>Paragonimus</taxon>
    </lineage>
</organism>
<accession>A0A8S9Z0B1</accession>
<evidence type="ECO:0000313" key="1">
    <source>
        <dbReference type="EMBL" id="KAF7258773.1"/>
    </source>
</evidence>
<dbReference type="EMBL" id="JTDE01001539">
    <property type="protein sequence ID" value="KAF7258773.1"/>
    <property type="molecule type" value="Genomic_DNA"/>
</dbReference>
<gene>
    <name evidence="1" type="ORF">EG68_03942</name>
</gene>
<reference evidence="1" key="1">
    <citation type="submission" date="2019-07" db="EMBL/GenBank/DDBJ databases">
        <title>Annotation for the trematode Paragonimus miyazaki's.</title>
        <authorList>
            <person name="Choi Y.-J."/>
        </authorList>
    </citation>
    <scope>NUCLEOTIDE SEQUENCE</scope>
    <source>
        <strain evidence="1">Japan</strain>
    </source>
</reference>
<dbReference type="OrthoDB" id="6257300at2759"/>
<sequence length="505" mass="58641">MLGFVTIEVHGTDMDGASRHAQRLANNFLDDLDSMQRASRARDRRAMSHFDSGLRSSSVFTEPNTAWYRRPRSLSTMSVRSSYLPPSTMGTTSSSGYFSYYSRRPHYAGPVVRRRVITHPSPPVMVIGKSVYPTQSYWDAYPVYRYPVYGSNLRSTEVYSNPVYTTDQIWYDRFLNDPNAQLPTSSLRAHPPPPPRRHILTPRAEDYLRYRYHPWRRAYSLADLYDEVEEAITPRVVHTVTRRTPLRSSRLGSVPPVPSVTSSYRPVYYTSEVGLPPVVPRTHYYRTNRYITETPYYLTSYSGRIAEPSRPILTNHYTTAPAPITQRYTYYYPSVITKRSSSYTNLSPEVQYERRRIERRMDDLLDYKLPPPEYYREMRGSLRNLHDKLDEHRRLLDRYSGIEMNTAPSSVQDRIESKYQQLASRMGRSATNPDLPNYRSYGPSIKTSELETGLYYNSPQTITGYGPGLVKPEGSQVSELRGRIKRLLCRARRDPHYYRFLPVGV</sequence>
<comment type="caution">
    <text evidence="1">The sequence shown here is derived from an EMBL/GenBank/DDBJ whole genome shotgun (WGS) entry which is preliminary data.</text>
</comment>
<dbReference type="Proteomes" id="UP000822476">
    <property type="component" value="Unassembled WGS sequence"/>
</dbReference>
<protein>
    <submittedName>
        <fullName evidence="1">Uncharacterized protein</fullName>
    </submittedName>
</protein>
<dbReference type="AlphaFoldDB" id="A0A8S9Z0B1"/>